<organism evidence="2 3">
    <name type="scientific">Talaromyces proteolyticus</name>
    <dbReference type="NCBI Taxonomy" id="1131652"/>
    <lineage>
        <taxon>Eukaryota</taxon>
        <taxon>Fungi</taxon>
        <taxon>Dikarya</taxon>
        <taxon>Ascomycota</taxon>
        <taxon>Pezizomycotina</taxon>
        <taxon>Eurotiomycetes</taxon>
        <taxon>Eurotiomycetidae</taxon>
        <taxon>Eurotiales</taxon>
        <taxon>Trichocomaceae</taxon>
        <taxon>Talaromyces</taxon>
        <taxon>Talaromyces sect. Bacilispori</taxon>
    </lineage>
</organism>
<feature type="region of interest" description="Disordered" evidence="1">
    <location>
        <begin position="228"/>
        <end position="251"/>
    </location>
</feature>
<dbReference type="EMBL" id="JAJTJA010000011">
    <property type="protein sequence ID" value="KAH8692415.1"/>
    <property type="molecule type" value="Genomic_DNA"/>
</dbReference>
<gene>
    <name evidence="2" type="ORF">BGW36DRAFT_348749</name>
</gene>
<dbReference type="AlphaFoldDB" id="A0AAD4KIJ7"/>
<reference evidence="2" key="1">
    <citation type="submission" date="2021-12" db="EMBL/GenBank/DDBJ databases">
        <title>Convergent genome expansion in fungi linked to evolution of root-endophyte symbiosis.</title>
        <authorList>
            <consortium name="DOE Joint Genome Institute"/>
            <person name="Ke Y.-H."/>
            <person name="Bonito G."/>
            <person name="Liao H.-L."/>
            <person name="Looney B."/>
            <person name="Rojas-Flechas A."/>
            <person name="Nash J."/>
            <person name="Hameed K."/>
            <person name="Schadt C."/>
            <person name="Martin F."/>
            <person name="Crous P.W."/>
            <person name="Miettinen O."/>
            <person name="Magnuson J.K."/>
            <person name="Labbe J."/>
            <person name="Jacobson D."/>
            <person name="Doktycz M.J."/>
            <person name="Veneault-Fourrey C."/>
            <person name="Kuo A."/>
            <person name="Mondo S."/>
            <person name="Calhoun S."/>
            <person name="Riley R."/>
            <person name="Ohm R."/>
            <person name="LaButti K."/>
            <person name="Andreopoulos B."/>
            <person name="Pangilinan J."/>
            <person name="Nolan M."/>
            <person name="Tritt A."/>
            <person name="Clum A."/>
            <person name="Lipzen A."/>
            <person name="Daum C."/>
            <person name="Barry K."/>
            <person name="Grigoriev I.V."/>
            <person name="Vilgalys R."/>
        </authorList>
    </citation>
    <scope>NUCLEOTIDE SEQUENCE</scope>
    <source>
        <strain evidence="2">PMI_201</strain>
    </source>
</reference>
<name>A0AAD4KIJ7_9EURO</name>
<evidence type="ECO:0000313" key="3">
    <source>
        <dbReference type="Proteomes" id="UP001201262"/>
    </source>
</evidence>
<evidence type="ECO:0000256" key="1">
    <source>
        <dbReference type="SAM" id="MobiDB-lite"/>
    </source>
</evidence>
<comment type="caution">
    <text evidence="2">The sequence shown here is derived from an EMBL/GenBank/DDBJ whole genome shotgun (WGS) entry which is preliminary data.</text>
</comment>
<sequence length="428" mass="48816">MNRGYYPAAHEVAICQPLSEIDTRSLTAKQVLFYFGVLTLIQPHLHPTFEYSQDYPGKWTAKLFLYRETLSIPRLRTQMAAKVEICRVALSLLKSRYADWRVPDEPNLALTTPEWLWVEMLEEYARSNKLPAPVFTKYIHKYGYRYETGVGTVACWGVRKFYDTEAQAADAAAHQTLYLLLTEGSSDLFSLSSASEEGITIKQSSEDATSIEEKDIVKRDNDVCNDVNVDTRQNFPHANQPTSRGSRAESFCPESMGKKRLHDFMSNLVPVSNARISTVSVGKEPEQKSKWGVTVNELLSETRSLNAWSEKVNKICEILHLTPKFTLDSSPIHLPTSCKAVKSYSIWVTFQDDPYLTRAGAIGKVYGFYASEDEAKEACCNRVHDYLLNLVKEDTAFEQEERESYELIRNFGQSKRRKLERMGYAVCR</sequence>
<dbReference type="GeneID" id="70243560"/>
<dbReference type="RefSeq" id="XP_046068412.1">
    <property type="nucleotide sequence ID" value="XM_046213273.1"/>
</dbReference>
<dbReference type="Proteomes" id="UP001201262">
    <property type="component" value="Unassembled WGS sequence"/>
</dbReference>
<evidence type="ECO:0000313" key="2">
    <source>
        <dbReference type="EMBL" id="KAH8692415.1"/>
    </source>
</evidence>
<proteinExistence type="predicted"/>
<accession>A0AAD4KIJ7</accession>
<protein>
    <submittedName>
        <fullName evidence="2">Uncharacterized protein</fullName>
    </submittedName>
</protein>
<feature type="compositionally biased region" description="Polar residues" evidence="1">
    <location>
        <begin position="231"/>
        <end position="245"/>
    </location>
</feature>
<keyword evidence="3" id="KW-1185">Reference proteome</keyword>